<dbReference type="OrthoDB" id="457376at2"/>
<dbReference type="InterPro" id="IPR036388">
    <property type="entry name" value="WH-like_DNA-bd_sf"/>
</dbReference>
<dbReference type="SMART" id="SM00866">
    <property type="entry name" value="UTRA"/>
    <property type="match status" value="1"/>
</dbReference>
<reference evidence="6" key="1">
    <citation type="submission" date="2017-11" db="EMBL/GenBank/DDBJ databases">
        <title>Complete Genome Sequence of Kyrpidia sp. Strain EA-1, a thermophilic, hydrogen-oxidizing Bacterium, isolated from the Azores.</title>
        <authorList>
            <person name="Reiner J.E."/>
            <person name="Lapp C.J."/>
            <person name="Bunk B."/>
            <person name="Gescher J."/>
        </authorList>
    </citation>
    <scope>NUCLEOTIDE SEQUENCE [LARGE SCALE GENOMIC DNA]</scope>
    <source>
        <strain evidence="6">EA-1</strain>
    </source>
</reference>
<dbReference type="InterPro" id="IPR050679">
    <property type="entry name" value="Bact_HTH_transcr_reg"/>
</dbReference>
<dbReference type="PANTHER" id="PTHR44846">
    <property type="entry name" value="MANNOSYL-D-GLYCERATE TRANSPORT/METABOLISM SYSTEM REPRESSOR MNGR-RELATED"/>
    <property type="match status" value="1"/>
</dbReference>
<evidence type="ECO:0000256" key="2">
    <source>
        <dbReference type="ARBA" id="ARBA00023125"/>
    </source>
</evidence>
<dbReference type="PROSITE" id="PS50949">
    <property type="entry name" value="HTH_GNTR"/>
    <property type="match status" value="1"/>
</dbReference>
<dbReference type="SUPFAM" id="SSF64288">
    <property type="entry name" value="Chorismate lyase-like"/>
    <property type="match status" value="1"/>
</dbReference>
<protein>
    <submittedName>
        <fullName evidence="5">Phosphonate metabolism transcriptional regulator PhnF</fullName>
    </submittedName>
</protein>
<dbReference type="GO" id="GO:0045892">
    <property type="term" value="P:negative regulation of DNA-templated transcription"/>
    <property type="evidence" value="ECO:0007669"/>
    <property type="project" value="TreeGrafter"/>
</dbReference>
<dbReference type="PRINTS" id="PR00035">
    <property type="entry name" value="HTHGNTR"/>
</dbReference>
<dbReference type="Proteomes" id="UP000231932">
    <property type="component" value="Chromosome"/>
</dbReference>
<evidence type="ECO:0000259" key="4">
    <source>
        <dbReference type="PROSITE" id="PS50949"/>
    </source>
</evidence>
<dbReference type="Pfam" id="PF00392">
    <property type="entry name" value="GntR"/>
    <property type="match status" value="1"/>
</dbReference>
<sequence length="245" mass="28062">MIQKQNRIPYYLQLADHLIGMIQRGELSVGDKIPSEMTLSRRYQVNRHTVRQAVAKLTSLGWVTTVKGVGSFVKQRPIVPYALSQHTRFSDEIDRLGRSHRGQLISCELDVATESERRQLLLSDSARVYRLEIVRYVDDEPFSVATSTLPENAVPNLGNHLDDFHSLYDILQTHYHFRPIRVRSVIRAMFCTVKEAMFLPKDSPILQIESLMIHPDGFPVEAANTRVRGDMNELTVEFHHGVDVL</sequence>
<keyword evidence="1" id="KW-0805">Transcription regulation</keyword>
<dbReference type="PANTHER" id="PTHR44846:SF1">
    <property type="entry name" value="MANNOSYL-D-GLYCERATE TRANSPORT_METABOLISM SYSTEM REPRESSOR MNGR-RELATED"/>
    <property type="match status" value="1"/>
</dbReference>
<dbReference type="InterPro" id="IPR028978">
    <property type="entry name" value="Chorismate_lyase_/UTRA_dom_sf"/>
</dbReference>
<dbReference type="InterPro" id="IPR036390">
    <property type="entry name" value="WH_DNA-bd_sf"/>
</dbReference>
<dbReference type="KEGG" id="kyr:CVV65_15345"/>
<dbReference type="InterPro" id="IPR000524">
    <property type="entry name" value="Tscrpt_reg_HTH_GntR"/>
</dbReference>
<dbReference type="SMART" id="SM00345">
    <property type="entry name" value="HTH_GNTR"/>
    <property type="match status" value="1"/>
</dbReference>
<keyword evidence="3" id="KW-0804">Transcription</keyword>
<keyword evidence="6" id="KW-1185">Reference proteome</keyword>
<evidence type="ECO:0000313" key="6">
    <source>
        <dbReference type="Proteomes" id="UP000231932"/>
    </source>
</evidence>
<dbReference type="InterPro" id="IPR012702">
    <property type="entry name" value="CP_lyase_PhnF"/>
</dbReference>
<dbReference type="Gene3D" id="1.10.10.10">
    <property type="entry name" value="Winged helix-like DNA-binding domain superfamily/Winged helix DNA-binding domain"/>
    <property type="match status" value="1"/>
</dbReference>
<dbReference type="SUPFAM" id="SSF46785">
    <property type="entry name" value="Winged helix' DNA-binding domain"/>
    <property type="match status" value="1"/>
</dbReference>
<proteinExistence type="predicted"/>
<gene>
    <name evidence="5" type="primary">phnF</name>
    <name evidence="5" type="ORF">CVV65_15345</name>
</gene>
<dbReference type="GO" id="GO:0003700">
    <property type="term" value="F:DNA-binding transcription factor activity"/>
    <property type="evidence" value="ECO:0007669"/>
    <property type="project" value="InterPro"/>
</dbReference>
<dbReference type="GO" id="GO:0003677">
    <property type="term" value="F:DNA binding"/>
    <property type="evidence" value="ECO:0007669"/>
    <property type="project" value="UniProtKB-KW"/>
</dbReference>
<feature type="domain" description="HTH gntR-type" evidence="4">
    <location>
        <begin position="8"/>
        <end position="76"/>
    </location>
</feature>
<dbReference type="NCBIfam" id="TIGR02325">
    <property type="entry name" value="C_P_lyase_phnF"/>
    <property type="match status" value="1"/>
</dbReference>
<dbReference type="AlphaFoldDB" id="A0A2K8N9V9"/>
<keyword evidence="2" id="KW-0238">DNA-binding</keyword>
<evidence type="ECO:0000313" key="5">
    <source>
        <dbReference type="EMBL" id="ATY86129.1"/>
    </source>
</evidence>
<dbReference type="Gene3D" id="3.40.1410.10">
    <property type="entry name" value="Chorismate lyase-like"/>
    <property type="match status" value="1"/>
</dbReference>
<evidence type="ECO:0000256" key="1">
    <source>
        <dbReference type="ARBA" id="ARBA00023015"/>
    </source>
</evidence>
<evidence type="ECO:0000256" key="3">
    <source>
        <dbReference type="ARBA" id="ARBA00023163"/>
    </source>
</evidence>
<dbReference type="Pfam" id="PF07702">
    <property type="entry name" value="UTRA"/>
    <property type="match status" value="1"/>
</dbReference>
<dbReference type="RefSeq" id="WP_100668878.1">
    <property type="nucleotide sequence ID" value="NZ_CP024955.1"/>
</dbReference>
<name>A0A2K8N9V9_9BACL</name>
<accession>A0A2K8N9V9</accession>
<organism evidence="5 6">
    <name type="scientific">Kyrpidia spormannii</name>
    <dbReference type="NCBI Taxonomy" id="2055160"/>
    <lineage>
        <taxon>Bacteria</taxon>
        <taxon>Bacillati</taxon>
        <taxon>Bacillota</taxon>
        <taxon>Bacilli</taxon>
        <taxon>Bacillales</taxon>
        <taxon>Alicyclobacillaceae</taxon>
        <taxon>Kyrpidia</taxon>
    </lineage>
</organism>
<dbReference type="EMBL" id="CP024955">
    <property type="protein sequence ID" value="ATY86129.1"/>
    <property type="molecule type" value="Genomic_DNA"/>
</dbReference>
<dbReference type="InterPro" id="IPR011663">
    <property type="entry name" value="UTRA"/>
</dbReference>
<dbReference type="CDD" id="cd07377">
    <property type="entry name" value="WHTH_GntR"/>
    <property type="match status" value="1"/>
</dbReference>